<feature type="region of interest" description="Disordered" evidence="1">
    <location>
        <begin position="1"/>
        <end position="20"/>
    </location>
</feature>
<feature type="compositionally biased region" description="Basic and acidic residues" evidence="1">
    <location>
        <begin position="33"/>
        <end position="42"/>
    </location>
</feature>
<dbReference type="EMBL" id="NBIV01000041">
    <property type="protein sequence ID" value="PXF46316.1"/>
    <property type="molecule type" value="Genomic_DNA"/>
</dbReference>
<dbReference type="OrthoDB" id="4196at2759"/>
<evidence type="ECO:0000313" key="3">
    <source>
        <dbReference type="Proteomes" id="UP000247409"/>
    </source>
</evidence>
<organism evidence="2 3">
    <name type="scientific">Gracilariopsis chorda</name>
    <dbReference type="NCBI Taxonomy" id="448386"/>
    <lineage>
        <taxon>Eukaryota</taxon>
        <taxon>Rhodophyta</taxon>
        <taxon>Florideophyceae</taxon>
        <taxon>Rhodymeniophycidae</taxon>
        <taxon>Gracilariales</taxon>
        <taxon>Gracilariaceae</taxon>
        <taxon>Gracilariopsis</taxon>
    </lineage>
</organism>
<evidence type="ECO:0000256" key="1">
    <source>
        <dbReference type="SAM" id="MobiDB-lite"/>
    </source>
</evidence>
<protein>
    <submittedName>
        <fullName evidence="2">Uncharacterized protein</fullName>
    </submittedName>
</protein>
<dbReference type="Proteomes" id="UP000247409">
    <property type="component" value="Unassembled WGS sequence"/>
</dbReference>
<feature type="region of interest" description="Disordered" evidence="1">
    <location>
        <begin position="91"/>
        <end position="125"/>
    </location>
</feature>
<accession>A0A2V3IVZ1</accession>
<feature type="compositionally biased region" description="Polar residues" evidence="1">
    <location>
        <begin position="96"/>
        <end position="115"/>
    </location>
</feature>
<sequence length="277" mass="30067">MGQEQSSEQAGGLAIPEGEGVHFVVGTGSAESGRGEAEKLLDQSRSLPVPQPLLRPPPREDVSSALQGAQMMYELRSRIGELISTAEEKGLLPSSGEKQPSSSHGSAELTASFNTGDPAGEDDDRVDKIIGKEGQKQSSVDEFVLHSEADIRAEQEKWARLGLDYEAVKSMVDACTSGKEVKELLHNQKELMALIVTVYEKSVRLKEAMDANNYQARKTTKAIEGLDKINVSLSEVQESLESAVATANILGASHFAHDDEMCSFKNFLKYHPPRAPE</sequence>
<reference evidence="2 3" key="1">
    <citation type="journal article" date="2018" name="Mol. Biol. Evol.">
        <title>Analysis of the draft genome of the red seaweed Gracilariopsis chorda provides insights into genome size evolution in Rhodophyta.</title>
        <authorList>
            <person name="Lee J."/>
            <person name="Yang E.C."/>
            <person name="Graf L."/>
            <person name="Yang J.H."/>
            <person name="Qiu H."/>
            <person name="Zel Zion U."/>
            <person name="Chan C.X."/>
            <person name="Stephens T.G."/>
            <person name="Weber A.P.M."/>
            <person name="Boo G.H."/>
            <person name="Boo S.M."/>
            <person name="Kim K.M."/>
            <person name="Shin Y."/>
            <person name="Jung M."/>
            <person name="Lee S.J."/>
            <person name="Yim H.S."/>
            <person name="Lee J.H."/>
            <person name="Bhattacharya D."/>
            <person name="Yoon H.S."/>
        </authorList>
    </citation>
    <scope>NUCLEOTIDE SEQUENCE [LARGE SCALE GENOMIC DNA]</scope>
    <source>
        <strain evidence="2 3">SKKU-2015</strain>
        <tissue evidence="2">Whole body</tissue>
    </source>
</reference>
<feature type="region of interest" description="Disordered" evidence="1">
    <location>
        <begin position="25"/>
        <end position="66"/>
    </location>
</feature>
<keyword evidence="3" id="KW-1185">Reference proteome</keyword>
<evidence type="ECO:0000313" key="2">
    <source>
        <dbReference type="EMBL" id="PXF46316.1"/>
    </source>
</evidence>
<gene>
    <name evidence="2" type="ORF">BWQ96_03972</name>
</gene>
<dbReference type="AlphaFoldDB" id="A0A2V3IVZ1"/>
<proteinExistence type="predicted"/>
<name>A0A2V3IVZ1_9FLOR</name>
<comment type="caution">
    <text evidence="2">The sequence shown here is derived from an EMBL/GenBank/DDBJ whole genome shotgun (WGS) entry which is preliminary data.</text>
</comment>